<proteinExistence type="predicted"/>
<accession>A0A0A9HT86</accession>
<keyword evidence="1" id="KW-1133">Transmembrane helix</keyword>
<name>A0A0A9HT86_ARUDO</name>
<feature type="transmembrane region" description="Helical" evidence="1">
    <location>
        <begin position="12"/>
        <end position="32"/>
    </location>
</feature>
<evidence type="ECO:0000256" key="1">
    <source>
        <dbReference type="SAM" id="Phobius"/>
    </source>
</evidence>
<organism evidence="2">
    <name type="scientific">Arundo donax</name>
    <name type="common">Giant reed</name>
    <name type="synonym">Donax arundinaceus</name>
    <dbReference type="NCBI Taxonomy" id="35708"/>
    <lineage>
        <taxon>Eukaryota</taxon>
        <taxon>Viridiplantae</taxon>
        <taxon>Streptophyta</taxon>
        <taxon>Embryophyta</taxon>
        <taxon>Tracheophyta</taxon>
        <taxon>Spermatophyta</taxon>
        <taxon>Magnoliopsida</taxon>
        <taxon>Liliopsida</taxon>
        <taxon>Poales</taxon>
        <taxon>Poaceae</taxon>
        <taxon>PACMAD clade</taxon>
        <taxon>Arundinoideae</taxon>
        <taxon>Arundineae</taxon>
        <taxon>Arundo</taxon>
    </lineage>
</organism>
<evidence type="ECO:0000313" key="2">
    <source>
        <dbReference type="EMBL" id="JAE39039.1"/>
    </source>
</evidence>
<keyword evidence="1" id="KW-0812">Transmembrane</keyword>
<protein>
    <submittedName>
        <fullName evidence="2">Uncharacterized protein</fullName>
    </submittedName>
</protein>
<reference evidence="2" key="2">
    <citation type="journal article" date="2015" name="Data Brief">
        <title>Shoot transcriptome of the giant reed, Arundo donax.</title>
        <authorList>
            <person name="Barrero R.A."/>
            <person name="Guerrero F.D."/>
            <person name="Moolhuijzen P."/>
            <person name="Goolsby J.A."/>
            <person name="Tidwell J."/>
            <person name="Bellgard S.E."/>
            <person name="Bellgard M.I."/>
        </authorList>
    </citation>
    <scope>NUCLEOTIDE SEQUENCE</scope>
    <source>
        <tissue evidence="2">Shoot tissue taken approximately 20 cm above the soil surface</tissue>
    </source>
</reference>
<dbReference type="EMBL" id="GBRH01158857">
    <property type="protein sequence ID" value="JAE39039.1"/>
    <property type="molecule type" value="Transcribed_RNA"/>
</dbReference>
<sequence length="40" mass="4496">MVLGLCSHFMSFLELLGLIITCLNIQHLFLAYCLAICMCC</sequence>
<reference evidence="2" key="1">
    <citation type="submission" date="2014-09" db="EMBL/GenBank/DDBJ databases">
        <authorList>
            <person name="Magalhaes I.L.F."/>
            <person name="Oliveira U."/>
            <person name="Santos F.R."/>
            <person name="Vidigal T.H.D.A."/>
            <person name="Brescovit A.D."/>
            <person name="Santos A.J."/>
        </authorList>
    </citation>
    <scope>NUCLEOTIDE SEQUENCE</scope>
    <source>
        <tissue evidence="2">Shoot tissue taken approximately 20 cm above the soil surface</tissue>
    </source>
</reference>
<keyword evidence="1" id="KW-0472">Membrane</keyword>
<dbReference type="AlphaFoldDB" id="A0A0A9HT86"/>